<sequence length="405" mass="45658">MLPPPTVKSVNIALAPPEYHRDISRVRFAYNYLNEIPRFLQPQGLEYNAVPGLKKSVKSGQRLHSMTSNAFTLDPVAAGLPWPTGLDCIRQSKFWQSGLSISSKLLELFARDETVSQAFKANEKSLGSIAAHELNTVEEDRFTKFATYLFPEADEDRMRLLAASIVYIVIFDDAWEMVEGNELKDVRDGFLDRLQGRACQAPESDLQALITSTVDGFREQDALAGDGGQEVIDRLVDFCKHVPPAQKFDTLGDYLTYRRIDAGVPYILACVKFSIASNVKIESPQLEKFLRLISDHVSLVNDLASYEKEKRAYDQGRTYHLINAVEVVQRLFSMPTENSAKALAYAMQLEIEVEIDQELTRMREERSLTAEEWQFVDAVLTMTAGNVFYSVVSSRYGGESTRIPE</sequence>
<gene>
    <name evidence="5" type="ORF">N7515_000354</name>
</gene>
<keyword evidence="4" id="KW-0456">Lyase</keyword>
<comment type="caution">
    <text evidence="5">The sequence shown here is derived from an EMBL/GenBank/DDBJ whole genome shotgun (WGS) entry which is preliminary data.</text>
</comment>
<evidence type="ECO:0000256" key="4">
    <source>
        <dbReference type="RuleBase" id="RU366034"/>
    </source>
</evidence>
<name>A0A9W9HF84_9EURO</name>
<comment type="similarity">
    <text evidence="2 4">Belongs to the terpene synthase family.</text>
</comment>
<reference evidence="5" key="1">
    <citation type="submission" date="2022-11" db="EMBL/GenBank/DDBJ databases">
        <authorList>
            <person name="Petersen C."/>
        </authorList>
    </citation>
    <scope>NUCLEOTIDE SEQUENCE</scope>
    <source>
        <strain evidence="5">IBT 22155</strain>
    </source>
</reference>
<dbReference type="Pfam" id="PF19086">
    <property type="entry name" value="Terpene_syn_C_2"/>
    <property type="match status" value="1"/>
</dbReference>
<keyword evidence="3 4" id="KW-0460">Magnesium</keyword>
<organism evidence="5 6">
    <name type="scientific">Penicillium bovifimosum</name>
    <dbReference type="NCBI Taxonomy" id="126998"/>
    <lineage>
        <taxon>Eukaryota</taxon>
        <taxon>Fungi</taxon>
        <taxon>Dikarya</taxon>
        <taxon>Ascomycota</taxon>
        <taxon>Pezizomycotina</taxon>
        <taxon>Eurotiomycetes</taxon>
        <taxon>Eurotiomycetidae</taxon>
        <taxon>Eurotiales</taxon>
        <taxon>Aspergillaceae</taxon>
        <taxon>Penicillium</taxon>
    </lineage>
</organism>
<dbReference type="RefSeq" id="XP_056526264.1">
    <property type="nucleotide sequence ID" value="XM_056661098.1"/>
</dbReference>
<dbReference type="Gene3D" id="1.10.600.10">
    <property type="entry name" value="Farnesyl Diphosphate Synthase"/>
    <property type="match status" value="1"/>
</dbReference>
<dbReference type="AlphaFoldDB" id="A0A9W9HF84"/>
<dbReference type="EMBL" id="JAPQKL010000001">
    <property type="protein sequence ID" value="KAJ5145790.1"/>
    <property type="molecule type" value="Genomic_DNA"/>
</dbReference>
<protein>
    <recommendedName>
        <fullName evidence="4">Terpene synthase</fullName>
        <ecNumber evidence="4">4.2.3.-</ecNumber>
    </recommendedName>
</protein>
<dbReference type="InterPro" id="IPR008949">
    <property type="entry name" value="Isoprenoid_synthase_dom_sf"/>
</dbReference>
<dbReference type="OrthoDB" id="3004402at2759"/>
<evidence type="ECO:0000256" key="2">
    <source>
        <dbReference type="ARBA" id="ARBA00006333"/>
    </source>
</evidence>
<dbReference type="PANTHER" id="PTHR35201:SF4">
    <property type="entry name" value="BETA-PINACENE SYNTHASE-RELATED"/>
    <property type="match status" value="1"/>
</dbReference>
<dbReference type="EC" id="4.2.3.-" evidence="4"/>
<dbReference type="GO" id="GO:0010333">
    <property type="term" value="F:terpene synthase activity"/>
    <property type="evidence" value="ECO:0007669"/>
    <property type="project" value="InterPro"/>
</dbReference>
<accession>A0A9W9HF84</accession>
<dbReference type="GO" id="GO:0046872">
    <property type="term" value="F:metal ion binding"/>
    <property type="evidence" value="ECO:0007669"/>
    <property type="project" value="UniProtKB-KW"/>
</dbReference>
<evidence type="ECO:0000313" key="6">
    <source>
        <dbReference type="Proteomes" id="UP001149079"/>
    </source>
</evidence>
<dbReference type="GO" id="GO:0008299">
    <property type="term" value="P:isoprenoid biosynthetic process"/>
    <property type="evidence" value="ECO:0007669"/>
    <property type="project" value="UniProtKB-ARBA"/>
</dbReference>
<dbReference type="InterPro" id="IPR034686">
    <property type="entry name" value="Terpene_cyclase-like_2"/>
</dbReference>
<dbReference type="SUPFAM" id="SSF48576">
    <property type="entry name" value="Terpenoid synthases"/>
    <property type="match status" value="1"/>
</dbReference>
<dbReference type="PANTHER" id="PTHR35201">
    <property type="entry name" value="TERPENE SYNTHASE"/>
    <property type="match status" value="1"/>
</dbReference>
<evidence type="ECO:0000256" key="3">
    <source>
        <dbReference type="ARBA" id="ARBA00022842"/>
    </source>
</evidence>
<dbReference type="Proteomes" id="UP001149079">
    <property type="component" value="Unassembled WGS sequence"/>
</dbReference>
<comment type="cofactor">
    <cofactor evidence="1 4">
        <name>Mg(2+)</name>
        <dbReference type="ChEBI" id="CHEBI:18420"/>
    </cofactor>
</comment>
<proteinExistence type="inferred from homology"/>
<dbReference type="GeneID" id="81400268"/>
<keyword evidence="4" id="KW-0479">Metal-binding</keyword>
<evidence type="ECO:0000256" key="1">
    <source>
        <dbReference type="ARBA" id="ARBA00001946"/>
    </source>
</evidence>
<keyword evidence="6" id="KW-1185">Reference proteome</keyword>
<evidence type="ECO:0000313" key="5">
    <source>
        <dbReference type="EMBL" id="KAJ5145790.1"/>
    </source>
</evidence>
<reference evidence="5" key="2">
    <citation type="journal article" date="2023" name="IMA Fungus">
        <title>Comparative genomic study of the Penicillium genus elucidates a diverse pangenome and 15 lateral gene transfer events.</title>
        <authorList>
            <person name="Petersen C."/>
            <person name="Sorensen T."/>
            <person name="Nielsen M.R."/>
            <person name="Sondergaard T.E."/>
            <person name="Sorensen J.L."/>
            <person name="Fitzpatrick D.A."/>
            <person name="Frisvad J.C."/>
            <person name="Nielsen K.L."/>
        </authorList>
    </citation>
    <scope>NUCLEOTIDE SEQUENCE</scope>
    <source>
        <strain evidence="5">IBT 22155</strain>
    </source>
</reference>